<evidence type="ECO:0000313" key="2">
    <source>
        <dbReference type="Proteomes" id="UP000694867"/>
    </source>
</evidence>
<dbReference type="InterPro" id="IPR007021">
    <property type="entry name" value="DUF659"/>
</dbReference>
<proteinExistence type="predicted"/>
<gene>
    <name evidence="3" type="primary">LOC100897935</name>
</gene>
<feature type="domain" description="DUF659" evidence="1">
    <location>
        <begin position="133"/>
        <end position="275"/>
    </location>
</feature>
<accession>A0AAJ6W051</accession>
<dbReference type="AlphaFoldDB" id="A0AAJ6W051"/>
<dbReference type="PANTHER" id="PTHR32344:SF1">
    <property type="entry name" value="U1-TYPE DOMAIN-CONTAINING PROTEIN"/>
    <property type="match status" value="1"/>
</dbReference>
<sequence>MPRTKKEFPELVSEFGEDVFSCNETAVICKACSKPFPGARRFNLSQHIGTSSHQKALERLRKRQEEEARLQAATCMSDVAPFPLDLCRALLAADIPVYKLENPTLKNFLETYTTRIIPNESTLRKFYVHEIYEQKMAEIRESIGESAIWISIDETTDFMGRSVAHVIIGALNNNAPGRPYIMNCEIVERTNAHTVATVFYKSVEKLWQNEVRHEKVLLFVSDAAPYMIAAGKSLKVFFPNMIHVTCVAHALHRVAEQARKIFPNVDRLIASVKKIFLKAPLRVEAFRSMLGGIPLPPQPVVTRWGTWINAALYYGEHFEPLKNFVRSHLDSEDSTAIGEAQHLFGLESIRNDLVLISSSLNTLPRTITLLEASGASLRESLKHLEDFGSTINFTRRQKLFPVKEKFEAVLARNVGLQTLREIRSLLDGSSSGGELPSDLEYSVAQFTSFEFAPIVSCDVERSFSILKNILRENRNGLTAAHLREYVVIACNRES</sequence>
<dbReference type="InterPro" id="IPR033375">
    <property type="entry name" value="Cggbp1"/>
</dbReference>
<dbReference type="GO" id="GO:0005634">
    <property type="term" value="C:nucleus"/>
    <property type="evidence" value="ECO:0007669"/>
    <property type="project" value="InterPro"/>
</dbReference>
<dbReference type="KEGG" id="goe:100897935"/>
<dbReference type="RefSeq" id="XP_003746740.1">
    <property type="nucleotide sequence ID" value="XM_003746692.1"/>
</dbReference>
<dbReference type="GO" id="GO:0006357">
    <property type="term" value="P:regulation of transcription by RNA polymerase II"/>
    <property type="evidence" value="ECO:0007669"/>
    <property type="project" value="InterPro"/>
</dbReference>
<evidence type="ECO:0000313" key="3">
    <source>
        <dbReference type="RefSeq" id="XP_003746740.1"/>
    </source>
</evidence>
<reference evidence="3" key="1">
    <citation type="submission" date="2025-08" db="UniProtKB">
        <authorList>
            <consortium name="RefSeq"/>
        </authorList>
    </citation>
    <scope>IDENTIFICATION</scope>
</reference>
<dbReference type="SUPFAM" id="SSF53098">
    <property type="entry name" value="Ribonuclease H-like"/>
    <property type="match status" value="1"/>
</dbReference>
<evidence type="ECO:0000259" key="1">
    <source>
        <dbReference type="Pfam" id="PF04937"/>
    </source>
</evidence>
<dbReference type="InterPro" id="IPR012337">
    <property type="entry name" value="RNaseH-like_sf"/>
</dbReference>
<dbReference type="GO" id="GO:0003690">
    <property type="term" value="F:double-stranded DNA binding"/>
    <property type="evidence" value="ECO:0007669"/>
    <property type="project" value="InterPro"/>
</dbReference>
<name>A0AAJ6W051_9ACAR</name>
<organism evidence="2 3">
    <name type="scientific">Galendromus occidentalis</name>
    <name type="common">western predatory mite</name>
    <dbReference type="NCBI Taxonomy" id="34638"/>
    <lineage>
        <taxon>Eukaryota</taxon>
        <taxon>Metazoa</taxon>
        <taxon>Ecdysozoa</taxon>
        <taxon>Arthropoda</taxon>
        <taxon>Chelicerata</taxon>
        <taxon>Arachnida</taxon>
        <taxon>Acari</taxon>
        <taxon>Parasitiformes</taxon>
        <taxon>Mesostigmata</taxon>
        <taxon>Gamasina</taxon>
        <taxon>Phytoseioidea</taxon>
        <taxon>Phytoseiidae</taxon>
        <taxon>Typhlodrominae</taxon>
        <taxon>Galendromus</taxon>
    </lineage>
</organism>
<keyword evidence="2" id="KW-1185">Reference proteome</keyword>
<protein>
    <submittedName>
        <fullName evidence="3">Uncharacterized protein LOC100897935</fullName>
    </submittedName>
</protein>
<dbReference type="Pfam" id="PF04937">
    <property type="entry name" value="DUF659"/>
    <property type="match status" value="1"/>
</dbReference>
<dbReference type="PANTHER" id="PTHR32344">
    <property type="entry name" value="U1-TYPE DOMAIN-CONTAINING PROTEIN"/>
    <property type="match status" value="1"/>
</dbReference>
<dbReference type="GeneID" id="100897935"/>
<dbReference type="Proteomes" id="UP000694867">
    <property type="component" value="Unplaced"/>
</dbReference>